<dbReference type="OrthoDB" id="10326985at2759"/>
<gene>
    <name evidence="2" type="ORF">Naga_100098g16</name>
</gene>
<evidence type="ECO:0008006" key="4">
    <source>
        <dbReference type="Google" id="ProtNLM"/>
    </source>
</evidence>
<accession>W7TG28</accession>
<feature type="region of interest" description="Disordered" evidence="1">
    <location>
        <begin position="1"/>
        <end position="42"/>
    </location>
</feature>
<reference evidence="2 3" key="1">
    <citation type="journal article" date="2014" name="Mol. Plant">
        <title>Chromosome Scale Genome Assembly and Transcriptome Profiling of Nannochloropsis gaditana in Nitrogen Depletion.</title>
        <authorList>
            <person name="Corteggiani Carpinelli E."/>
            <person name="Telatin A."/>
            <person name="Vitulo N."/>
            <person name="Forcato C."/>
            <person name="D'Angelo M."/>
            <person name="Schiavon R."/>
            <person name="Vezzi A."/>
            <person name="Giacometti G.M."/>
            <person name="Morosinotto T."/>
            <person name="Valle G."/>
        </authorList>
    </citation>
    <scope>NUCLEOTIDE SEQUENCE [LARGE SCALE GENOMIC DNA]</scope>
    <source>
        <strain evidence="2 3">B-31</strain>
    </source>
</reference>
<sequence>MSQGFYSTDPFGDPYCPPPVPTSTPVSNPFGEGKPTPFDTDLFSNKAVSMTHLPPLSIPTPVGNPFEDVDAFAASTPLVPAKPVASPAEFGLAPASPLQFKELHEAIRPGTGDRLDLQSRLSRTCGRATASAKPAYPDASDFDPFSPREKASPRLSAQAALKGDQDTLFSSTAPSPLTPTSMPALPSVPQTRDSALDDSWSIEWEPPHPTRAVSDSVLRNEPKPVKKLAASTPASMLSSSSEGFGSPSTFCMPVQIPDGVVLARVSARSIIGREWKPVYWVIVNRRLWIYRSKADYYPTDYIKDPFNKRIKKCIPLRESLQLTCIKNKLYPGEKRTLYTFGMESIEEGGKKTMIAKFAAYVHNDLVIAVSKSLFATQRGHLRCLVSKRFYREHARTPRYSINRSLALRDARSCRYLSRQATERQLSIVSEWVLMRGLVTETDAYIVFMALLERQAPRNTALKITTDDAEKEDVPRWLSTVCIS</sequence>
<proteinExistence type="predicted"/>
<dbReference type="Proteomes" id="UP000019335">
    <property type="component" value="Chromosome 12"/>
</dbReference>
<dbReference type="EMBL" id="AZIL01001060">
    <property type="protein sequence ID" value="EWM25077.1"/>
    <property type="molecule type" value="Genomic_DNA"/>
</dbReference>
<protein>
    <recommendedName>
        <fullName evidence="4">PH domain-containing protein</fullName>
    </recommendedName>
</protein>
<evidence type="ECO:0000313" key="2">
    <source>
        <dbReference type="EMBL" id="EWM25077.1"/>
    </source>
</evidence>
<comment type="caution">
    <text evidence="2">The sequence shown here is derived from an EMBL/GenBank/DDBJ whole genome shotgun (WGS) entry which is preliminary data.</text>
</comment>
<name>W7TG28_9STRA</name>
<evidence type="ECO:0000256" key="1">
    <source>
        <dbReference type="SAM" id="MobiDB-lite"/>
    </source>
</evidence>
<feature type="compositionally biased region" description="Low complexity" evidence="1">
    <location>
        <begin position="170"/>
        <end position="187"/>
    </location>
</feature>
<feature type="region of interest" description="Disordered" evidence="1">
    <location>
        <begin position="126"/>
        <end position="193"/>
    </location>
</feature>
<evidence type="ECO:0000313" key="3">
    <source>
        <dbReference type="Proteomes" id="UP000019335"/>
    </source>
</evidence>
<dbReference type="AlphaFoldDB" id="W7TG28"/>
<organism evidence="2 3">
    <name type="scientific">Nannochloropsis gaditana</name>
    <dbReference type="NCBI Taxonomy" id="72520"/>
    <lineage>
        <taxon>Eukaryota</taxon>
        <taxon>Sar</taxon>
        <taxon>Stramenopiles</taxon>
        <taxon>Ochrophyta</taxon>
        <taxon>Eustigmatophyceae</taxon>
        <taxon>Eustigmatales</taxon>
        <taxon>Monodopsidaceae</taxon>
        <taxon>Nannochloropsis</taxon>
    </lineage>
</organism>
<keyword evidence="3" id="KW-1185">Reference proteome</keyword>